<dbReference type="EMBL" id="PDJI01000004">
    <property type="protein sequence ID" value="PFG39337.1"/>
    <property type="molecule type" value="Genomic_DNA"/>
</dbReference>
<evidence type="ECO:0000313" key="3">
    <source>
        <dbReference type="Proteomes" id="UP000222106"/>
    </source>
</evidence>
<reference evidence="2 3" key="1">
    <citation type="submission" date="2017-10" db="EMBL/GenBank/DDBJ databases">
        <title>Sequencing the genomes of 1000 actinobacteria strains.</title>
        <authorList>
            <person name="Klenk H.-P."/>
        </authorList>
    </citation>
    <scope>NUCLEOTIDE SEQUENCE [LARGE SCALE GENOMIC DNA]</scope>
    <source>
        <strain evidence="2 3">DSM 21838</strain>
    </source>
</reference>
<gene>
    <name evidence="2" type="ORF">ATJ97_1840</name>
</gene>
<protein>
    <submittedName>
        <fullName evidence="2">Uncharacterized protein</fullName>
    </submittedName>
</protein>
<organism evidence="2 3">
    <name type="scientific">Georgenia soli</name>
    <dbReference type="NCBI Taxonomy" id="638953"/>
    <lineage>
        <taxon>Bacteria</taxon>
        <taxon>Bacillati</taxon>
        <taxon>Actinomycetota</taxon>
        <taxon>Actinomycetes</taxon>
        <taxon>Micrococcales</taxon>
        <taxon>Bogoriellaceae</taxon>
        <taxon>Georgenia</taxon>
    </lineage>
</organism>
<evidence type="ECO:0000256" key="1">
    <source>
        <dbReference type="SAM" id="MobiDB-lite"/>
    </source>
</evidence>
<proteinExistence type="predicted"/>
<accession>A0A2A9EJT7</accession>
<evidence type="ECO:0000313" key="2">
    <source>
        <dbReference type="EMBL" id="PFG39337.1"/>
    </source>
</evidence>
<dbReference type="AlphaFoldDB" id="A0A2A9EJT7"/>
<keyword evidence="3" id="KW-1185">Reference proteome</keyword>
<comment type="caution">
    <text evidence="2">The sequence shown here is derived from an EMBL/GenBank/DDBJ whole genome shotgun (WGS) entry which is preliminary data.</text>
</comment>
<sequence length="224" mass="23729">MRAGTMTLRRALGTPWGRAGLVAVVVLLVAIAVVAAAGGFRTVEASELPDRAAGEPVDLGPVTVTVLDAVVTDQVRTSRLENIDGATAWLVVRARVEVTGDETRDSLPTTVVLPPGVALSSDPAAPGAPADRGDPPAQPDQQLLLRDGTSLPQGHPGLPEEVAYLWAVADPSDVPDPLELTLLGSTPYYSPIYRRDTWTSPEPVGRVAVPRTERVPEILVEEQW</sequence>
<feature type="region of interest" description="Disordered" evidence="1">
    <location>
        <begin position="103"/>
        <end position="142"/>
    </location>
</feature>
<name>A0A2A9EJT7_9MICO</name>
<dbReference type="Proteomes" id="UP000222106">
    <property type="component" value="Unassembled WGS sequence"/>
</dbReference>